<dbReference type="PANTHER" id="PTHR46420:SF1">
    <property type="entry name" value="BETA-1,4-GLUCURONYLTRANSFERASE 1"/>
    <property type="match status" value="1"/>
</dbReference>
<gene>
    <name evidence="22" type="ORF">L798_11455</name>
</gene>
<dbReference type="PANTHER" id="PTHR46420">
    <property type="entry name" value="BETA-1,4-GLUCURONYLTRANSFERASE 1"/>
    <property type="match status" value="1"/>
</dbReference>
<keyword evidence="23" id="KW-1185">Reference proteome</keyword>
<evidence type="ECO:0000256" key="10">
    <source>
        <dbReference type="ARBA" id="ARBA00022968"/>
    </source>
</evidence>
<sequence length="368" mass="43196">MLKKKCKLGRYRFGYMSILVILSTVTMIYQMNKFELVTSLISQLNYKTELQDIQRKEFSSHALNPVKTAGRQLKNKPNIFNANLTLSQWDSRHLFKFLDSVLSDLLEHRNPKTVELISNKLLYPQNHLRNHARRNCQTKYVYLTDIDIIPSTGMADNLQEFLRQSRCEKLCAYVIPVYEIDKNVSFPQNKYQITNFAKEGLARPFHQMIYVNGHYSTNYKMWEDNTRDVQDAVHVNHNVTKCAGWYEPFYVAHAATPDFDERFIGYGFTRNTQVYEMIAAGYQFQVLSPIFSCHWGLQNITEVYNPWRKKQVFMNSRLITTFKSEIDARHRNVAQFPALPLHADSRQTRSDWRTQIPATQTLELGRIP</sequence>
<dbReference type="Pfam" id="PF13896">
    <property type="entry name" value="Glyco_transf_49"/>
    <property type="match status" value="1"/>
</dbReference>
<name>A0A067R5Q9_ZOONE</name>
<dbReference type="AlphaFoldDB" id="A0A067R5Q9"/>
<evidence type="ECO:0000256" key="20">
    <source>
        <dbReference type="ARBA" id="ARBA00047852"/>
    </source>
</evidence>
<dbReference type="UniPathway" id="UPA00378"/>
<evidence type="ECO:0000256" key="11">
    <source>
        <dbReference type="ARBA" id="ARBA00022989"/>
    </source>
</evidence>
<keyword evidence="12" id="KW-0333">Golgi apparatus</keyword>
<evidence type="ECO:0000256" key="7">
    <source>
        <dbReference type="ARBA" id="ARBA00022679"/>
    </source>
</evidence>
<accession>A0A067R5Q9</accession>
<dbReference type="Proteomes" id="UP000027135">
    <property type="component" value="Unassembled WGS sequence"/>
</dbReference>
<evidence type="ECO:0000256" key="16">
    <source>
        <dbReference type="ARBA" id="ARBA00030723"/>
    </source>
</evidence>
<dbReference type="EMBL" id="KK852868">
    <property type="protein sequence ID" value="KDR14683.1"/>
    <property type="molecule type" value="Genomic_DNA"/>
</dbReference>
<keyword evidence="13 21" id="KW-0472">Membrane</keyword>
<keyword evidence="11 21" id="KW-1133">Transmembrane helix</keyword>
<keyword evidence="10" id="KW-0735">Signal-anchor</keyword>
<dbReference type="InParanoid" id="A0A067R5Q9"/>
<keyword evidence="7 22" id="KW-0808">Transferase</keyword>
<dbReference type="GO" id="GO:0035269">
    <property type="term" value="P:protein O-linked glycosylation via mannose"/>
    <property type="evidence" value="ECO:0007669"/>
    <property type="project" value="TreeGrafter"/>
</dbReference>
<organism evidence="22 23">
    <name type="scientific">Zootermopsis nevadensis</name>
    <name type="common">Dampwood termite</name>
    <dbReference type="NCBI Taxonomy" id="136037"/>
    <lineage>
        <taxon>Eukaryota</taxon>
        <taxon>Metazoa</taxon>
        <taxon>Ecdysozoa</taxon>
        <taxon>Arthropoda</taxon>
        <taxon>Hexapoda</taxon>
        <taxon>Insecta</taxon>
        <taxon>Pterygota</taxon>
        <taxon>Neoptera</taxon>
        <taxon>Polyneoptera</taxon>
        <taxon>Dictyoptera</taxon>
        <taxon>Blattodea</taxon>
        <taxon>Blattoidea</taxon>
        <taxon>Termitoidae</taxon>
        <taxon>Termopsidae</taxon>
        <taxon>Zootermopsis</taxon>
    </lineage>
</organism>
<evidence type="ECO:0000313" key="23">
    <source>
        <dbReference type="Proteomes" id="UP000027135"/>
    </source>
</evidence>
<dbReference type="OMA" id="HARRNCQ"/>
<feature type="transmembrane region" description="Helical" evidence="21">
    <location>
        <begin position="12"/>
        <end position="31"/>
    </location>
</feature>
<keyword evidence="6 22" id="KW-0328">Glycosyltransferase</keyword>
<keyword evidence="15" id="KW-0464">Manganese</keyword>
<dbReference type="eggNOG" id="KOG3765">
    <property type="taxonomic scope" value="Eukaryota"/>
</dbReference>
<dbReference type="InterPro" id="IPR043189">
    <property type="entry name" value="B4GAT1"/>
</dbReference>
<comment type="catalytic activity">
    <reaction evidence="20">
        <text>3-O-[beta-D-Xyl-(1-&gt;4)-Rib-ol-P-Rib-ol-P-3-beta-D-GalNAc-(1-&gt;3)-beta-D-GlcNAc-(1-&gt;4)-(O-6-P-alpha-D-Man)]-Thr-[protein] + UDP-alpha-D-glucuronate = 3-O-[beta-D-GlcA-(1-&gt;3)-beta-D-Xyl-(1-&gt;4)-Rib-ol-P-Rib-ol-P-3-beta-D-GalNAc-(1-&gt;3)-beta-D-GlcNAc-(1-&gt;4)-(O-6-P-alpha-D-Man)]-Thr-[protein] + UDP + H(+)</text>
        <dbReference type="Rhea" id="RHEA:46860"/>
        <dbReference type="Rhea" id="RHEA-COMP:15023"/>
        <dbReference type="Rhea" id="RHEA-COMP:17482"/>
        <dbReference type="ChEBI" id="CHEBI:15378"/>
        <dbReference type="ChEBI" id="CHEBI:58052"/>
        <dbReference type="ChEBI" id="CHEBI:58223"/>
        <dbReference type="ChEBI" id="CHEBI:142405"/>
        <dbReference type="ChEBI" id="CHEBI:177336"/>
    </reaction>
</comment>
<evidence type="ECO:0000256" key="12">
    <source>
        <dbReference type="ARBA" id="ARBA00023034"/>
    </source>
</evidence>
<comment type="subcellular location">
    <subcellularLocation>
        <location evidence="2">Golgi apparatus membrane</location>
        <topology evidence="2">Single-pass type II membrane protein</topology>
    </subcellularLocation>
</comment>
<comment type="similarity">
    <text evidence="4">Belongs to the glycosyltransferase 49 family.</text>
</comment>
<reference evidence="22 23" key="1">
    <citation type="journal article" date="2014" name="Nat. Commun.">
        <title>Molecular traces of alternative social organization in a termite genome.</title>
        <authorList>
            <person name="Terrapon N."/>
            <person name="Li C."/>
            <person name="Robertson H.M."/>
            <person name="Ji L."/>
            <person name="Meng X."/>
            <person name="Booth W."/>
            <person name="Chen Z."/>
            <person name="Childers C.P."/>
            <person name="Glastad K.M."/>
            <person name="Gokhale K."/>
            <person name="Gowin J."/>
            <person name="Gronenberg W."/>
            <person name="Hermansen R.A."/>
            <person name="Hu H."/>
            <person name="Hunt B.G."/>
            <person name="Huylmans A.K."/>
            <person name="Khalil S.M."/>
            <person name="Mitchell R.D."/>
            <person name="Munoz-Torres M.C."/>
            <person name="Mustard J.A."/>
            <person name="Pan H."/>
            <person name="Reese J.T."/>
            <person name="Scharf M.E."/>
            <person name="Sun F."/>
            <person name="Vogel H."/>
            <person name="Xiao J."/>
            <person name="Yang W."/>
            <person name="Yang Z."/>
            <person name="Yang Z."/>
            <person name="Zhou J."/>
            <person name="Zhu J."/>
            <person name="Brent C.S."/>
            <person name="Elsik C.G."/>
            <person name="Goodisman M.A."/>
            <person name="Liberles D.A."/>
            <person name="Roe R.M."/>
            <person name="Vargo E.L."/>
            <person name="Vilcinskas A."/>
            <person name="Wang J."/>
            <person name="Bornberg-Bauer E."/>
            <person name="Korb J."/>
            <person name="Zhang G."/>
            <person name="Liebig J."/>
        </authorList>
    </citation>
    <scope>NUCLEOTIDE SEQUENCE [LARGE SCALE GENOMIC DNA]</scope>
    <source>
        <tissue evidence="22">Whole organism</tissue>
    </source>
</reference>
<evidence type="ECO:0000256" key="9">
    <source>
        <dbReference type="ARBA" id="ARBA00022723"/>
    </source>
</evidence>
<evidence type="ECO:0000256" key="2">
    <source>
        <dbReference type="ARBA" id="ARBA00004323"/>
    </source>
</evidence>
<evidence type="ECO:0000256" key="3">
    <source>
        <dbReference type="ARBA" id="ARBA00004922"/>
    </source>
</evidence>
<evidence type="ECO:0000256" key="14">
    <source>
        <dbReference type="ARBA" id="ARBA00023180"/>
    </source>
</evidence>
<evidence type="ECO:0000313" key="22">
    <source>
        <dbReference type="EMBL" id="KDR14683.1"/>
    </source>
</evidence>
<proteinExistence type="inferred from homology"/>
<evidence type="ECO:0000256" key="19">
    <source>
        <dbReference type="ARBA" id="ARBA00033291"/>
    </source>
</evidence>
<evidence type="ECO:0000256" key="15">
    <source>
        <dbReference type="ARBA" id="ARBA00023211"/>
    </source>
</evidence>
<keyword evidence="9" id="KW-0479">Metal-binding</keyword>
<evidence type="ECO:0000256" key="13">
    <source>
        <dbReference type="ARBA" id="ARBA00023136"/>
    </source>
</evidence>
<dbReference type="GO" id="GO:0046872">
    <property type="term" value="F:metal ion binding"/>
    <property type="evidence" value="ECO:0007669"/>
    <property type="project" value="UniProtKB-KW"/>
</dbReference>
<evidence type="ECO:0000256" key="8">
    <source>
        <dbReference type="ARBA" id="ARBA00022692"/>
    </source>
</evidence>
<comment type="pathway">
    <text evidence="3">Protein modification; protein glycosylation.</text>
</comment>
<evidence type="ECO:0000256" key="17">
    <source>
        <dbReference type="ARBA" id="ARBA00032175"/>
    </source>
</evidence>
<dbReference type="GO" id="GO:0000139">
    <property type="term" value="C:Golgi membrane"/>
    <property type="evidence" value="ECO:0007669"/>
    <property type="project" value="UniProtKB-SubCell"/>
</dbReference>
<evidence type="ECO:0000256" key="21">
    <source>
        <dbReference type="SAM" id="Phobius"/>
    </source>
</evidence>
<evidence type="ECO:0000256" key="6">
    <source>
        <dbReference type="ARBA" id="ARBA00022676"/>
    </source>
</evidence>
<evidence type="ECO:0000256" key="1">
    <source>
        <dbReference type="ARBA" id="ARBA00001936"/>
    </source>
</evidence>
<evidence type="ECO:0000256" key="5">
    <source>
        <dbReference type="ARBA" id="ARBA00017962"/>
    </source>
</evidence>
<evidence type="ECO:0000256" key="18">
    <source>
        <dbReference type="ARBA" id="ARBA00032181"/>
    </source>
</evidence>
<evidence type="ECO:0000256" key="4">
    <source>
        <dbReference type="ARBA" id="ARBA00008539"/>
    </source>
</evidence>
<dbReference type="GO" id="GO:0015020">
    <property type="term" value="F:glucuronosyltransferase activity"/>
    <property type="evidence" value="ECO:0007669"/>
    <property type="project" value="InterPro"/>
</dbReference>
<keyword evidence="8 21" id="KW-0812">Transmembrane</keyword>
<protein>
    <recommendedName>
        <fullName evidence="5">Beta-1,4-glucuronyltransferase 1</fullName>
    </recommendedName>
    <alternativeName>
        <fullName evidence="16">I-beta-1,3-N-acetylglucosaminyltransferase</fullName>
    </alternativeName>
    <alternativeName>
        <fullName evidence="19">N-acetyllactosaminide beta-1,3-N-acetylglucosaminyltransferase</fullName>
    </alternativeName>
    <alternativeName>
        <fullName evidence="17">Poly-N-acetyllactosamine extension enzyme</fullName>
    </alternativeName>
    <alternativeName>
        <fullName evidence="18">UDP-GlcNAc:betaGal beta-1,3-N-acetylglucosaminyltransferase 1</fullName>
    </alternativeName>
</protein>
<comment type="cofactor">
    <cofactor evidence="1">
        <name>Mn(2+)</name>
        <dbReference type="ChEBI" id="CHEBI:29035"/>
    </cofactor>
</comment>
<keyword evidence="14" id="KW-0325">Glycoprotein</keyword>